<name>A0ABT9ILM7_9MICC</name>
<feature type="domain" description="YchJ-like middle NTF2-like" evidence="2">
    <location>
        <begin position="34"/>
        <end position="128"/>
    </location>
</feature>
<comment type="caution">
    <text evidence="3">The sequence shown here is derived from an EMBL/GenBank/DDBJ whole genome shotgun (WGS) entry which is preliminary data.</text>
</comment>
<evidence type="ECO:0000313" key="3">
    <source>
        <dbReference type="EMBL" id="MDP5226493.1"/>
    </source>
</evidence>
<dbReference type="EMBL" id="JAVALS010000002">
    <property type="protein sequence ID" value="MDP5226493.1"/>
    <property type="molecule type" value="Genomic_DNA"/>
</dbReference>
<sequence length="132" mass="14614">MSLPDTPENCPCLSGERYVSCCGRYHEGEAVAPTAEALMRSRYSAFAVGDTAYLLATWHPGTRPSSLELDARVSWVRLDILAAEAGGPFDTEGQVAFRAHYRVGARRGVLEELGRFVRQDGRWFYVDGDVVE</sequence>
<dbReference type="HAMAP" id="MF_00612">
    <property type="entry name" value="UPF0225"/>
    <property type="match status" value="1"/>
</dbReference>
<organism evidence="3 4">
    <name type="scientific">Arthrobacter horti</name>
    <dbReference type="NCBI Taxonomy" id="3068273"/>
    <lineage>
        <taxon>Bacteria</taxon>
        <taxon>Bacillati</taxon>
        <taxon>Actinomycetota</taxon>
        <taxon>Actinomycetes</taxon>
        <taxon>Micrococcales</taxon>
        <taxon>Micrococcaceae</taxon>
        <taxon>Arthrobacter</taxon>
    </lineage>
</organism>
<dbReference type="PANTHER" id="PTHR33747">
    <property type="entry name" value="UPF0225 PROTEIN SCO1677"/>
    <property type="match status" value="1"/>
</dbReference>
<dbReference type="PANTHER" id="PTHR33747:SF1">
    <property type="entry name" value="ADENYLATE CYCLASE-ASSOCIATED CAP C-TERMINAL DOMAIN-CONTAINING PROTEIN"/>
    <property type="match status" value="1"/>
</dbReference>
<evidence type="ECO:0000259" key="2">
    <source>
        <dbReference type="Pfam" id="PF17775"/>
    </source>
</evidence>
<dbReference type="SUPFAM" id="SSF54427">
    <property type="entry name" value="NTF2-like"/>
    <property type="match status" value="1"/>
</dbReference>
<dbReference type="Gene3D" id="3.10.450.50">
    <property type="match status" value="1"/>
</dbReference>
<reference evidence="3 4" key="1">
    <citation type="submission" date="2023-08" db="EMBL/GenBank/DDBJ databases">
        <title>Arthrobacter horti sp. nov., isolated from forest soil.</title>
        <authorList>
            <person name="Park M."/>
        </authorList>
    </citation>
    <scope>NUCLEOTIDE SEQUENCE [LARGE SCALE GENOMIC DNA]</scope>
    <source>
        <strain evidence="3 4">YJM1</strain>
    </source>
</reference>
<keyword evidence="4" id="KW-1185">Reference proteome</keyword>
<evidence type="ECO:0000313" key="4">
    <source>
        <dbReference type="Proteomes" id="UP001232725"/>
    </source>
</evidence>
<proteinExistence type="inferred from homology"/>
<accession>A0ABT9ILM7</accession>
<dbReference type="Pfam" id="PF17775">
    <property type="entry name" value="YchJ_M-like"/>
    <property type="match status" value="1"/>
</dbReference>
<dbReference type="InterPro" id="IPR032710">
    <property type="entry name" value="NTF2-like_dom_sf"/>
</dbReference>
<dbReference type="InterPro" id="IPR048469">
    <property type="entry name" value="YchJ-like_M"/>
</dbReference>
<dbReference type="Proteomes" id="UP001232725">
    <property type="component" value="Unassembled WGS sequence"/>
</dbReference>
<comment type="similarity">
    <text evidence="1">Belongs to the UPF0225 family.</text>
</comment>
<dbReference type="RefSeq" id="WP_305995539.1">
    <property type="nucleotide sequence ID" value="NZ_JAVALS010000002.1"/>
</dbReference>
<dbReference type="InterPro" id="IPR023006">
    <property type="entry name" value="YchJ-like"/>
</dbReference>
<gene>
    <name evidence="3" type="ORF">Q9R02_04915</name>
</gene>
<evidence type="ECO:0000256" key="1">
    <source>
        <dbReference type="HAMAP-Rule" id="MF_00612"/>
    </source>
</evidence>
<protein>
    <recommendedName>
        <fullName evidence="1">UPF0225 protein Q9R02_04915</fullName>
    </recommendedName>
</protein>